<dbReference type="Gene3D" id="1.20.1250.20">
    <property type="entry name" value="MFS general substrate transporter like domains"/>
    <property type="match status" value="2"/>
</dbReference>
<dbReference type="EMBL" id="MVGC01000078">
    <property type="protein sequence ID" value="RJE24511.1"/>
    <property type="molecule type" value="Genomic_DNA"/>
</dbReference>
<keyword evidence="2" id="KW-0813">Transport</keyword>
<dbReference type="PANTHER" id="PTHR43791">
    <property type="entry name" value="PERMEASE-RELATED"/>
    <property type="match status" value="1"/>
</dbReference>
<comment type="subcellular location">
    <subcellularLocation>
        <location evidence="1">Membrane</location>
        <topology evidence="1">Multi-pass membrane protein</topology>
    </subcellularLocation>
</comment>
<dbReference type="PROSITE" id="PS50850">
    <property type="entry name" value="MFS"/>
    <property type="match status" value="1"/>
</dbReference>
<dbReference type="PANTHER" id="PTHR43791:SF103">
    <property type="entry name" value="MAJOR FACILITATOR SUPERFAMILY (MFS) PROFILE DOMAIN-CONTAINING PROTEIN-RELATED"/>
    <property type="match status" value="1"/>
</dbReference>
<comment type="caution">
    <text evidence="9">The sequence shown here is derived from an EMBL/GenBank/DDBJ whole genome shotgun (WGS) entry which is preliminary data.</text>
</comment>
<dbReference type="InterPro" id="IPR020846">
    <property type="entry name" value="MFS_dom"/>
</dbReference>
<feature type="transmembrane region" description="Helical" evidence="7">
    <location>
        <begin position="39"/>
        <end position="60"/>
    </location>
</feature>
<feature type="transmembrane region" description="Helical" evidence="7">
    <location>
        <begin position="232"/>
        <end position="252"/>
    </location>
</feature>
<dbReference type="Pfam" id="PF07690">
    <property type="entry name" value="MFS_1"/>
    <property type="match status" value="1"/>
</dbReference>
<name>A0A3A3A574_9EURO</name>
<feature type="transmembrane region" description="Helical" evidence="7">
    <location>
        <begin position="264"/>
        <end position="284"/>
    </location>
</feature>
<evidence type="ECO:0000259" key="8">
    <source>
        <dbReference type="PROSITE" id="PS50850"/>
    </source>
</evidence>
<feature type="transmembrane region" description="Helical" evidence="7">
    <location>
        <begin position="296"/>
        <end position="317"/>
    </location>
</feature>
<dbReference type="GO" id="GO:0016020">
    <property type="term" value="C:membrane"/>
    <property type="evidence" value="ECO:0007669"/>
    <property type="project" value="UniProtKB-SubCell"/>
</dbReference>
<protein>
    <submittedName>
        <fullName evidence="9">Major Facilitator Superfamily</fullName>
    </submittedName>
</protein>
<sequence length="370" mass="41205">MMVVRVLLGVFESTISPGFTLITGMWYKRSEHASRHGIWYAGNSLGAILGALIAYGCAHIRNGLLAAWRCLFLILGILTVLWGIVLLVALPDTPSKAKFLKPEDRIVAQQRSQRQQRTAKTNKWSCSQFLEALKDPQIWFLFWIEGTGTLINGVVSNFTSLIISGFGFSKLTTLLLNMPIYVFQFIVIITSTALADRFRRSRLIICIAGNLIALLGVLLIRQLSVDNIGGRFAGLMLLMASTNNFPLFLSLISSNVGGFTKKATANATFFIAYCAGNIAGPQLYIPSEKPEYQTAFTSMLVIFIFDAVLLALFRVYLDYMNKKRDREQGVAMNPEPRGVDNVISPEEASNEGTEGVDLTDWENQRLRYHV</sequence>
<evidence type="ECO:0000256" key="7">
    <source>
        <dbReference type="SAM" id="Phobius"/>
    </source>
</evidence>
<keyword evidence="10" id="KW-1185">Reference proteome</keyword>
<evidence type="ECO:0000313" key="9">
    <source>
        <dbReference type="EMBL" id="RJE24511.1"/>
    </source>
</evidence>
<evidence type="ECO:0000256" key="6">
    <source>
        <dbReference type="SAM" id="MobiDB-lite"/>
    </source>
</evidence>
<feature type="transmembrane region" description="Helical" evidence="7">
    <location>
        <begin position="66"/>
        <end position="90"/>
    </location>
</feature>
<organism evidence="9 10">
    <name type="scientific">Aspergillus sclerotialis</name>
    <dbReference type="NCBI Taxonomy" id="2070753"/>
    <lineage>
        <taxon>Eukaryota</taxon>
        <taxon>Fungi</taxon>
        <taxon>Dikarya</taxon>
        <taxon>Ascomycota</taxon>
        <taxon>Pezizomycotina</taxon>
        <taxon>Eurotiomycetes</taxon>
        <taxon>Eurotiomycetidae</taxon>
        <taxon>Eurotiales</taxon>
        <taxon>Aspergillaceae</taxon>
        <taxon>Aspergillus</taxon>
        <taxon>Aspergillus subgen. Polypaecilum</taxon>
    </lineage>
</organism>
<evidence type="ECO:0000256" key="2">
    <source>
        <dbReference type="ARBA" id="ARBA00022448"/>
    </source>
</evidence>
<keyword evidence="5 7" id="KW-0472">Membrane</keyword>
<feature type="region of interest" description="Disordered" evidence="6">
    <location>
        <begin position="327"/>
        <end position="356"/>
    </location>
</feature>
<dbReference type="GO" id="GO:0022857">
    <property type="term" value="F:transmembrane transporter activity"/>
    <property type="evidence" value="ECO:0007669"/>
    <property type="project" value="InterPro"/>
</dbReference>
<evidence type="ECO:0000256" key="1">
    <source>
        <dbReference type="ARBA" id="ARBA00004141"/>
    </source>
</evidence>
<dbReference type="Proteomes" id="UP000266188">
    <property type="component" value="Unassembled WGS sequence"/>
</dbReference>
<dbReference type="OrthoDB" id="6730379at2759"/>
<proteinExistence type="predicted"/>
<evidence type="ECO:0000313" key="10">
    <source>
        <dbReference type="Proteomes" id="UP000266188"/>
    </source>
</evidence>
<dbReference type="AlphaFoldDB" id="A0A3A3A574"/>
<feature type="domain" description="Major facilitator superfamily (MFS) profile" evidence="8">
    <location>
        <begin position="1"/>
        <end position="325"/>
    </location>
</feature>
<evidence type="ECO:0000256" key="5">
    <source>
        <dbReference type="ARBA" id="ARBA00023136"/>
    </source>
</evidence>
<evidence type="ECO:0000256" key="3">
    <source>
        <dbReference type="ARBA" id="ARBA00022692"/>
    </source>
</evidence>
<evidence type="ECO:0000256" key="4">
    <source>
        <dbReference type="ARBA" id="ARBA00022989"/>
    </source>
</evidence>
<dbReference type="SUPFAM" id="SSF103473">
    <property type="entry name" value="MFS general substrate transporter"/>
    <property type="match status" value="1"/>
</dbReference>
<feature type="transmembrane region" description="Helical" evidence="7">
    <location>
        <begin position="202"/>
        <end position="220"/>
    </location>
</feature>
<reference evidence="10" key="1">
    <citation type="submission" date="2017-02" db="EMBL/GenBank/DDBJ databases">
        <authorList>
            <person name="Tafer H."/>
            <person name="Lopandic K."/>
        </authorList>
    </citation>
    <scope>NUCLEOTIDE SEQUENCE [LARGE SCALE GENOMIC DNA]</scope>
    <source>
        <strain evidence="10">CBS 366.77</strain>
    </source>
</reference>
<keyword evidence="3 7" id="KW-0812">Transmembrane</keyword>
<accession>A0A3A3A574</accession>
<keyword evidence="4 7" id="KW-1133">Transmembrane helix</keyword>
<feature type="transmembrane region" description="Helical" evidence="7">
    <location>
        <begin position="174"/>
        <end position="195"/>
    </location>
</feature>
<dbReference type="InterPro" id="IPR036259">
    <property type="entry name" value="MFS_trans_sf"/>
</dbReference>
<feature type="transmembrane region" description="Helical" evidence="7">
    <location>
        <begin position="6"/>
        <end position="27"/>
    </location>
</feature>
<dbReference type="InterPro" id="IPR011701">
    <property type="entry name" value="MFS"/>
</dbReference>
<gene>
    <name evidence="9" type="ORF">PHISCL_03149</name>
</gene>